<dbReference type="PANTHER" id="PTHR30055:SF153">
    <property type="entry name" value="HTH-TYPE TRANSCRIPTIONAL REPRESSOR RV3405C"/>
    <property type="match status" value="1"/>
</dbReference>
<dbReference type="Pfam" id="PF00440">
    <property type="entry name" value="TetR_N"/>
    <property type="match status" value="1"/>
</dbReference>
<evidence type="ECO:0000256" key="2">
    <source>
        <dbReference type="PROSITE-ProRule" id="PRU00335"/>
    </source>
</evidence>
<evidence type="ECO:0000313" key="5">
    <source>
        <dbReference type="Proteomes" id="UP001501821"/>
    </source>
</evidence>
<dbReference type="EMBL" id="BAABAH010000004">
    <property type="protein sequence ID" value="GAA3814564.1"/>
    <property type="molecule type" value="Genomic_DNA"/>
</dbReference>
<organism evidence="4 5">
    <name type="scientific">Nocardioides panacisoli</name>
    <dbReference type="NCBI Taxonomy" id="627624"/>
    <lineage>
        <taxon>Bacteria</taxon>
        <taxon>Bacillati</taxon>
        <taxon>Actinomycetota</taxon>
        <taxon>Actinomycetes</taxon>
        <taxon>Propionibacteriales</taxon>
        <taxon>Nocardioidaceae</taxon>
        <taxon>Nocardioides</taxon>
    </lineage>
</organism>
<dbReference type="Proteomes" id="UP001501821">
    <property type="component" value="Unassembled WGS sequence"/>
</dbReference>
<dbReference type="InterPro" id="IPR050109">
    <property type="entry name" value="HTH-type_TetR-like_transc_reg"/>
</dbReference>
<keyword evidence="1 2" id="KW-0238">DNA-binding</keyword>
<dbReference type="RefSeq" id="WP_344774097.1">
    <property type="nucleotide sequence ID" value="NZ_BAABAH010000004.1"/>
</dbReference>
<dbReference type="InterPro" id="IPR001647">
    <property type="entry name" value="HTH_TetR"/>
</dbReference>
<dbReference type="PRINTS" id="PR00455">
    <property type="entry name" value="HTHTETR"/>
</dbReference>
<feature type="DNA-binding region" description="H-T-H motif" evidence="2">
    <location>
        <begin position="40"/>
        <end position="59"/>
    </location>
</feature>
<reference evidence="5" key="1">
    <citation type="journal article" date="2019" name="Int. J. Syst. Evol. Microbiol.">
        <title>The Global Catalogue of Microorganisms (GCM) 10K type strain sequencing project: providing services to taxonomists for standard genome sequencing and annotation.</title>
        <authorList>
            <consortium name="The Broad Institute Genomics Platform"/>
            <consortium name="The Broad Institute Genome Sequencing Center for Infectious Disease"/>
            <person name="Wu L."/>
            <person name="Ma J."/>
        </authorList>
    </citation>
    <scope>NUCLEOTIDE SEQUENCE [LARGE SCALE GENOMIC DNA]</scope>
    <source>
        <strain evidence="5">JCM 16953</strain>
    </source>
</reference>
<dbReference type="InterPro" id="IPR009057">
    <property type="entry name" value="Homeodomain-like_sf"/>
</dbReference>
<accession>A0ABP7IBV4</accession>
<dbReference type="PROSITE" id="PS50977">
    <property type="entry name" value="HTH_TETR_2"/>
    <property type="match status" value="1"/>
</dbReference>
<comment type="caution">
    <text evidence="4">The sequence shown here is derived from an EMBL/GenBank/DDBJ whole genome shotgun (WGS) entry which is preliminary data.</text>
</comment>
<gene>
    <name evidence="4" type="ORF">GCM10022242_15910</name>
</gene>
<name>A0ABP7IBV4_9ACTN</name>
<evidence type="ECO:0000256" key="1">
    <source>
        <dbReference type="ARBA" id="ARBA00023125"/>
    </source>
</evidence>
<dbReference type="PANTHER" id="PTHR30055">
    <property type="entry name" value="HTH-TYPE TRANSCRIPTIONAL REGULATOR RUTR"/>
    <property type="match status" value="1"/>
</dbReference>
<keyword evidence="5" id="KW-1185">Reference proteome</keyword>
<proteinExistence type="predicted"/>
<evidence type="ECO:0000313" key="4">
    <source>
        <dbReference type="EMBL" id="GAA3814564.1"/>
    </source>
</evidence>
<evidence type="ECO:0000259" key="3">
    <source>
        <dbReference type="PROSITE" id="PS50977"/>
    </source>
</evidence>
<protein>
    <submittedName>
        <fullName evidence="4">TetR/AcrR family transcriptional regulator</fullName>
    </submittedName>
</protein>
<sequence>MTAAPLRPGPAAPDAAARIRDRILDAATACMLEEGLTGRVHAQIAERAGVSRPTVYKYVGDQDAIVAAIFDREFDKFVDAVLPVLRTSDDLRAHLVDGVVFIVDYARGHELLQKALADHPELVLPALTTGAGPLIERATGIFEAQLARALDLAGATGISAREAVEWLFRIIVALIIAPGTAGGSSEDTRRSVRALAQLVALSGERV</sequence>
<dbReference type="Gene3D" id="1.10.357.10">
    <property type="entry name" value="Tetracycline Repressor, domain 2"/>
    <property type="match status" value="1"/>
</dbReference>
<dbReference type="SUPFAM" id="SSF46689">
    <property type="entry name" value="Homeodomain-like"/>
    <property type="match status" value="1"/>
</dbReference>
<feature type="domain" description="HTH tetR-type" evidence="3">
    <location>
        <begin position="17"/>
        <end position="77"/>
    </location>
</feature>